<comment type="caution">
    <text evidence="1">The sequence shown here is derived from an EMBL/GenBank/DDBJ whole genome shotgun (WGS) entry which is preliminary data.</text>
</comment>
<dbReference type="Pfam" id="PF05380">
    <property type="entry name" value="Peptidase_A17"/>
    <property type="match status" value="1"/>
</dbReference>
<dbReference type="Proteomes" id="UP001160148">
    <property type="component" value="Unassembled WGS sequence"/>
</dbReference>
<proteinExistence type="predicted"/>
<gene>
    <name evidence="1" type="ORF">MEUPH1_LOCUS11864</name>
</gene>
<protein>
    <recommendedName>
        <fullName evidence="3">Transposase</fullName>
    </recommendedName>
</protein>
<keyword evidence="2" id="KW-1185">Reference proteome</keyword>
<accession>A0AAV0WJF7</accession>
<evidence type="ECO:0008006" key="3">
    <source>
        <dbReference type="Google" id="ProtNLM"/>
    </source>
</evidence>
<evidence type="ECO:0000313" key="2">
    <source>
        <dbReference type="Proteomes" id="UP001160148"/>
    </source>
</evidence>
<sequence>MGKSKIAPASKVSVPRLELCGAWLLARLINYVDGRVKHSYVNLRILGLWRAQGVPLVVKRKNLSRSGSPCSPKLSTMNAVYCGNQITYPKC</sequence>
<organism evidence="1 2">
    <name type="scientific">Macrosiphum euphorbiae</name>
    <name type="common">potato aphid</name>
    <dbReference type="NCBI Taxonomy" id="13131"/>
    <lineage>
        <taxon>Eukaryota</taxon>
        <taxon>Metazoa</taxon>
        <taxon>Ecdysozoa</taxon>
        <taxon>Arthropoda</taxon>
        <taxon>Hexapoda</taxon>
        <taxon>Insecta</taxon>
        <taxon>Pterygota</taxon>
        <taxon>Neoptera</taxon>
        <taxon>Paraneoptera</taxon>
        <taxon>Hemiptera</taxon>
        <taxon>Sternorrhyncha</taxon>
        <taxon>Aphidomorpha</taxon>
        <taxon>Aphidoidea</taxon>
        <taxon>Aphididae</taxon>
        <taxon>Macrosiphini</taxon>
        <taxon>Macrosiphum</taxon>
    </lineage>
</organism>
<dbReference type="AlphaFoldDB" id="A0AAV0WJF7"/>
<reference evidence="1 2" key="1">
    <citation type="submission" date="2023-01" db="EMBL/GenBank/DDBJ databases">
        <authorList>
            <person name="Whitehead M."/>
        </authorList>
    </citation>
    <scope>NUCLEOTIDE SEQUENCE [LARGE SCALE GENOMIC DNA]</scope>
</reference>
<dbReference type="EMBL" id="CARXXK010000002">
    <property type="protein sequence ID" value="CAI6356090.1"/>
    <property type="molecule type" value="Genomic_DNA"/>
</dbReference>
<dbReference type="InterPro" id="IPR008042">
    <property type="entry name" value="Retrotrans_Pao"/>
</dbReference>
<evidence type="ECO:0000313" key="1">
    <source>
        <dbReference type="EMBL" id="CAI6356090.1"/>
    </source>
</evidence>
<name>A0AAV0WJF7_9HEMI</name>